<dbReference type="CDD" id="cd06588">
    <property type="entry name" value="PhnB_like"/>
    <property type="match status" value="1"/>
</dbReference>
<dbReference type="PANTHER" id="PTHR33990:SF1">
    <property type="entry name" value="PROTEIN YJDN"/>
    <property type="match status" value="1"/>
</dbReference>
<feature type="domain" description="PhnB-like" evidence="1">
    <location>
        <begin position="4"/>
        <end position="135"/>
    </location>
</feature>
<accession>A0A6I4I2V0</accession>
<dbReference type="InterPro" id="IPR029068">
    <property type="entry name" value="Glyas_Bleomycin-R_OHBP_Dase"/>
</dbReference>
<dbReference type="PANTHER" id="PTHR33990">
    <property type="entry name" value="PROTEIN YJDN-RELATED"/>
    <property type="match status" value="1"/>
</dbReference>
<reference evidence="2 3" key="1">
    <citation type="submission" date="2020-12" db="EMBL/GenBank/DDBJ databases">
        <title>HMF7856_wgs.fasta genome submission.</title>
        <authorList>
            <person name="Kang H."/>
            <person name="Kim H."/>
            <person name="Joh K."/>
        </authorList>
    </citation>
    <scope>NUCLEOTIDE SEQUENCE [LARGE SCALE GENOMIC DNA]</scope>
    <source>
        <strain evidence="2 3">HMF7856</strain>
    </source>
</reference>
<dbReference type="Gene3D" id="3.10.180.10">
    <property type="entry name" value="2,3-Dihydroxybiphenyl 1,2-Dioxygenase, domain 1"/>
    <property type="match status" value="1"/>
</dbReference>
<dbReference type="AlphaFoldDB" id="A0A6I4I2V0"/>
<dbReference type="Proteomes" id="UP000429232">
    <property type="component" value="Chromosome"/>
</dbReference>
<organism evidence="2 3">
    <name type="scientific">Mucilaginibacter ginkgonis</name>
    <dbReference type="NCBI Taxonomy" id="2682091"/>
    <lineage>
        <taxon>Bacteria</taxon>
        <taxon>Pseudomonadati</taxon>
        <taxon>Bacteroidota</taxon>
        <taxon>Sphingobacteriia</taxon>
        <taxon>Sphingobacteriales</taxon>
        <taxon>Sphingobacteriaceae</taxon>
        <taxon>Mucilaginibacter</taxon>
    </lineage>
</organism>
<dbReference type="EMBL" id="CP066775">
    <property type="protein sequence ID" value="QQL49175.1"/>
    <property type="molecule type" value="Genomic_DNA"/>
</dbReference>
<dbReference type="InterPro" id="IPR028973">
    <property type="entry name" value="PhnB-like"/>
</dbReference>
<proteinExistence type="predicted"/>
<dbReference type="Pfam" id="PF06983">
    <property type="entry name" value="3-dmu-9_3-mt"/>
    <property type="match status" value="1"/>
</dbReference>
<protein>
    <submittedName>
        <fullName evidence="2">VOC family protein</fullName>
    </submittedName>
</protein>
<keyword evidence="3" id="KW-1185">Reference proteome</keyword>
<sequence>MKVINPYLNFAGNSKEAFDFYRAVFNGTIVMSLPYKDTPEANRVKPEDRDKLMHISLDLKNGNILMGTDALENMGHKLNPGNNINLSIGTESKEEADQLFNALSDGANVTVPMSTQFWGSYFGMLTDKFGIQWMVSFDGR</sequence>
<dbReference type="KEGG" id="mgik:GO620_013460"/>
<evidence type="ECO:0000313" key="3">
    <source>
        <dbReference type="Proteomes" id="UP000429232"/>
    </source>
</evidence>
<evidence type="ECO:0000259" key="1">
    <source>
        <dbReference type="Pfam" id="PF06983"/>
    </source>
</evidence>
<dbReference type="SUPFAM" id="SSF54593">
    <property type="entry name" value="Glyoxalase/Bleomycin resistance protein/Dihydroxybiphenyl dioxygenase"/>
    <property type="match status" value="1"/>
</dbReference>
<dbReference type="RefSeq" id="WP_157526867.1">
    <property type="nucleotide sequence ID" value="NZ_CP066775.1"/>
</dbReference>
<gene>
    <name evidence="2" type="ORF">GO620_013460</name>
</gene>
<evidence type="ECO:0000313" key="2">
    <source>
        <dbReference type="EMBL" id="QQL49175.1"/>
    </source>
</evidence>
<name>A0A6I4I2V0_9SPHI</name>